<dbReference type="EMBL" id="CP011125">
    <property type="protein sequence ID" value="AKF09477.1"/>
    <property type="molecule type" value="Genomic_DNA"/>
</dbReference>
<protein>
    <recommendedName>
        <fullName evidence="4">Lipoprotein</fullName>
    </recommendedName>
</protein>
<keyword evidence="3" id="KW-1185">Reference proteome</keyword>
<accession>A0A0F6W7T2</accession>
<dbReference type="Proteomes" id="UP000034883">
    <property type="component" value="Chromosome"/>
</dbReference>
<dbReference type="PROSITE" id="PS51257">
    <property type="entry name" value="PROKAR_LIPOPROTEIN"/>
    <property type="match status" value="1"/>
</dbReference>
<name>A0A0F6W7T2_9BACT</name>
<feature type="signal peptide" evidence="1">
    <location>
        <begin position="1"/>
        <end position="24"/>
    </location>
</feature>
<dbReference type="STRING" id="927083.DB32_006626"/>
<evidence type="ECO:0000313" key="3">
    <source>
        <dbReference type="Proteomes" id="UP000034883"/>
    </source>
</evidence>
<sequence length="125" mass="13161">MTRGRVRTHRIAAVIIVASVSACGAESRTADAGRERRWVADCIEVGDETNYRPVCRDGDVIAVLCESDGGALVVCESTGTSAVERGLEVVLPRCPSRPVCTEQSASGPRLDAPVCVDGSEPSCEL</sequence>
<reference evidence="2 3" key="1">
    <citation type="submission" date="2015-03" db="EMBL/GenBank/DDBJ databases">
        <title>Genome assembly of Sandaracinus amylolyticus DSM 53668.</title>
        <authorList>
            <person name="Sharma G."/>
            <person name="Subramanian S."/>
        </authorList>
    </citation>
    <scope>NUCLEOTIDE SEQUENCE [LARGE SCALE GENOMIC DNA]</scope>
    <source>
        <strain evidence="2 3">DSM 53668</strain>
    </source>
</reference>
<dbReference type="RefSeq" id="WP_053236516.1">
    <property type="nucleotide sequence ID" value="NZ_CP011125.1"/>
</dbReference>
<organism evidence="2 3">
    <name type="scientific">Sandaracinus amylolyticus</name>
    <dbReference type="NCBI Taxonomy" id="927083"/>
    <lineage>
        <taxon>Bacteria</taxon>
        <taxon>Pseudomonadati</taxon>
        <taxon>Myxococcota</taxon>
        <taxon>Polyangia</taxon>
        <taxon>Polyangiales</taxon>
        <taxon>Sandaracinaceae</taxon>
        <taxon>Sandaracinus</taxon>
    </lineage>
</organism>
<evidence type="ECO:0008006" key="4">
    <source>
        <dbReference type="Google" id="ProtNLM"/>
    </source>
</evidence>
<gene>
    <name evidence="2" type="ORF">DB32_006626</name>
</gene>
<proteinExistence type="predicted"/>
<evidence type="ECO:0000313" key="2">
    <source>
        <dbReference type="EMBL" id="AKF09477.1"/>
    </source>
</evidence>
<dbReference type="KEGG" id="samy:DB32_006626"/>
<evidence type="ECO:0000256" key="1">
    <source>
        <dbReference type="SAM" id="SignalP"/>
    </source>
</evidence>
<keyword evidence="1" id="KW-0732">Signal</keyword>
<feature type="chain" id="PRO_5002511958" description="Lipoprotein" evidence="1">
    <location>
        <begin position="25"/>
        <end position="125"/>
    </location>
</feature>
<dbReference type="AlphaFoldDB" id="A0A0F6W7T2"/>